<dbReference type="InterPro" id="IPR001387">
    <property type="entry name" value="Cro/C1-type_HTH"/>
</dbReference>
<dbReference type="SUPFAM" id="SSF47413">
    <property type="entry name" value="lambda repressor-like DNA-binding domains"/>
    <property type="match status" value="1"/>
</dbReference>
<dbReference type="Gene3D" id="1.10.260.40">
    <property type="entry name" value="lambda repressor-like DNA-binding domains"/>
    <property type="match status" value="1"/>
</dbReference>
<dbReference type="GO" id="GO:0003677">
    <property type="term" value="F:DNA binding"/>
    <property type="evidence" value="ECO:0007669"/>
    <property type="project" value="InterPro"/>
</dbReference>
<feature type="domain" description="HTH cro/C1-type" evidence="1">
    <location>
        <begin position="26"/>
        <end position="81"/>
    </location>
</feature>
<keyword evidence="3" id="KW-1185">Reference proteome</keyword>
<evidence type="ECO:0000313" key="2">
    <source>
        <dbReference type="EMBL" id="MCQ8831974.1"/>
    </source>
</evidence>
<dbReference type="Proteomes" id="UP001142400">
    <property type="component" value="Unassembled WGS sequence"/>
</dbReference>
<proteinExistence type="predicted"/>
<dbReference type="EMBL" id="JANIIC010000028">
    <property type="protein sequence ID" value="MCQ8831974.1"/>
    <property type="molecule type" value="Genomic_DNA"/>
</dbReference>
<name>A0A9X2RXK8_STRMQ</name>
<accession>A0A9X2RXK8</accession>
<protein>
    <submittedName>
        <fullName evidence="2">Helix-turn-helix domain-containing protein</fullName>
    </submittedName>
</protein>
<dbReference type="PROSITE" id="PS50943">
    <property type="entry name" value="HTH_CROC1"/>
    <property type="match status" value="1"/>
</dbReference>
<evidence type="ECO:0000259" key="1">
    <source>
        <dbReference type="PROSITE" id="PS50943"/>
    </source>
</evidence>
<gene>
    <name evidence="2" type="ORF">NQU54_23575</name>
</gene>
<comment type="caution">
    <text evidence="2">The sequence shown here is derived from an EMBL/GenBank/DDBJ whole genome shotgun (WGS) entry which is preliminary data.</text>
</comment>
<evidence type="ECO:0000313" key="3">
    <source>
        <dbReference type="Proteomes" id="UP001142400"/>
    </source>
</evidence>
<sequence length="463" mass="49312">MDGTHPIWRSVAMRDALARRDAGAIVRLARRAADITLAQLGAAVGYTAASLSRMERGKQPMRDVQLLRQVAECLDIPPDLLGLAPRHKQATSRGYVDQPLSGTTRVGAQALFGEEGDDPVRRRKLLTGLAGATSSAVLGPTPAAAQSPARPILSGLEDLLLHRQNSPLLGTDPTPSTVLAAVDASRRDFSACRYDALARALPSRIALAQALGAEGHPRQTATPVADLYTVATRLCIKLGEDGLAAVTADRALTAALGGADALTVAEAHRMVSSAWRRQGHYARATDVAVTAAQQLATDRTTDMTERLSVQGNLYATAAYTAAKQGDRHTAQALITEAQATAGQLGHDELLRGTVFGPSQVLLHQISISYLLGDAGQAIEHARRIDTAALPTSERQARYWIDVARAFDQWGKPDRCYRALLAAEHAAPQEVRRGSVRTMAAGLMRHDRALPGVRAFAQRVGALA</sequence>
<dbReference type="CDD" id="cd00093">
    <property type="entry name" value="HTH_XRE"/>
    <property type="match status" value="1"/>
</dbReference>
<dbReference type="SMART" id="SM00530">
    <property type="entry name" value="HTH_XRE"/>
    <property type="match status" value="1"/>
</dbReference>
<organism evidence="2 3">
    <name type="scientific">Streptomyces malaysiensis subsp. samsunensis</name>
    <dbReference type="NCBI Taxonomy" id="459658"/>
    <lineage>
        <taxon>Bacteria</taxon>
        <taxon>Bacillati</taxon>
        <taxon>Actinomycetota</taxon>
        <taxon>Actinomycetes</taxon>
        <taxon>Kitasatosporales</taxon>
        <taxon>Streptomycetaceae</taxon>
        <taxon>Streptomyces</taxon>
        <taxon>Streptomyces violaceusniger group</taxon>
    </lineage>
</organism>
<dbReference type="RefSeq" id="WP_257632827.1">
    <property type="nucleotide sequence ID" value="NZ_JANIIC010000028.1"/>
</dbReference>
<dbReference type="InterPro" id="IPR010982">
    <property type="entry name" value="Lambda_DNA-bd_dom_sf"/>
</dbReference>
<dbReference type="Pfam" id="PF13560">
    <property type="entry name" value="HTH_31"/>
    <property type="match status" value="1"/>
</dbReference>
<dbReference type="AlphaFoldDB" id="A0A9X2RXK8"/>
<reference evidence="2" key="1">
    <citation type="submission" date="2022-06" db="EMBL/GenBank/DDBJ databases">
        <title>WGS of actinobacteria.</title>
        <authorList>
            <person name="Thawai C."/>
        </authorList>
    </citation>
    <scope>NUCLEOTIDE SEQUENCE</scope>
    <source>
        <strain evidence="2">DSM 42010</strain>
    </source>
</reference>